<proteinExistence type="predicted"/>
<organism evidence="1 2">
    <name type="scientific">Motilibacter deserti</name>
    <dbReference type="NCBI Taxonomy" id="2714956"/>
    <lineage>
        <taxon>Bacteria</taxon>
        <taxon>Bacillati</taxon>
        <taxon>Actinomycetota</taxon>
        <taxon>Actinomycetes</taxon>
        <taxon>Motilibacterales</taxon>
        <taxon>Motilibacteraceae</taxon>
        <taxon>Motilibacter</taxon>
    </lineage>
</organism>
<comment type="caution">
    <text evidence="1">The sequence shown here is derived from an EMBL/GenBank/DDBJ whole genome shotgun (WGS) entry which is preliminary data.</text>
</comment>
<dbReference type="RefSeq" id="WP_166284569.1">
    <property type="nucleotide sequence ID" value="NZ_JAANNP010000091.1"/>
</dbReference>
<sequence length="136" mass="15770">MTDDDGSQPSERLVMQRLRNRAIEAVDVLARGDVGVRAVGANEWVNRFFDIIDDESPHDWRLWSVLTPHEVDVLRRVHDELVEVCRRTPSVLDDDQFIAEGWPERLAVTAATAQRVLLARGWFDEDIEEREPRHRS</sequence>
<protein>
    <submittedName>
        <fullName evidence="1">Uncharacterized protein</fullName>
    </submittedName>
</protein>
<evidence type="ECO:0000313" key="1">
    <source>
        <dbReference type="EMBL" id="NHC16096.1"/>
    </source>
</evidence>
<gene>
    <name evidence="1" type="ORF">G9H71_20120</name>
</gene>
<accession>A0ABX0H2K5</accession>
<dbReference type="EMBL" id="JAANNP010000091">
    <property type="protein sequence ID" value="NHC16096.1"/>
    <property type="molecule type" value="Genomic_DNA"/>
</dbReference>
<evidence type="ECO:0000313" key="2">
    <source>
        <dbReference type="Proteomes" id="UP000800981"/>
    </source>
</evidence>
<reference evidence="1 2" key="1">
    <citation type="submission" date="2020-03" db="EMBL/GenBank/DDBJ databases">
        <title>Two novel Motilibacter sp.</title>
        <authorList>
            <person name="Liu S."/>
        </authorList>
    </citation>
    <scope>NUCLEOTIDE SEQUENCE [LARGE SCALE GENOMIC DNA]</scope>
    <source>
        <strain evidence="1 2">E257</strain>
    </source>
</reference>
<dbReference type="Proteomes" id="UP000800981">
    <property type="component" value="Unassembled WGS sequence"/>
</dbReference>
<name>A0ABX0H2K5_9ACTN</name>
<keyword evidence="2" id="KW-1185">Reference proteome</keyword>